<accession>A0A8S1JX96</accession>
<dbReference type="Proteomes" id="UP000692954">
    <property type="component" value="Unassembled WGS sequence"/>
</dbReference>
<protein>
    <submittedName>
        <fullName evidence="1">Uncharacterized protein</fullName>
    </submittedName>
</protein>
<gene>
    <name evidence="1" type="ORF">PSON_ATCC_30995.1.T0020239</name>
</gene>
<sequence length="42" mass="5109">MKFNKEGIKNHEVLQNKLLWNENVRLKEQIEKNQLSQILMKT</sequence>
<name>A0A8S1JX96_9CILI</name>
<evidence type="ECO:0000313" key="1">
    <source>
        <dbReference type="EMBL" id="CAD8047131.1"/>
    </source>
</evidence>
<dbReference type="AlphaFoldDB" id="A0A8S1JX96"/>
<dbReference type="EMBL" id="CAJJDN010000002">
    <property type="protein sequence ID" value="CAD8047131.1"/>
    <property type="molecule type" value="Genomic_DNA"/>
</dbReference>
<reference evidence="1" key="1">
    <citation type="submission" date="2021-01" db="EMBL/GenBank/DDBJ databases">
        <authorList>
            <consortium name="Genoscope - CEA"/>
            <person name="William W."/>
        </authorList>
    </citation>
    <scope>NUCLEOTIDE SEQUENCE</scope>
</reference>
<keyword evidence="2" id="KW-1185">Reference proteome</keyword>
<proteinExistence type="predicted"/>
<evidence type="ECO:0000313" key="2">
    <source>
        <dbReference type="Proteomes" id="UP000692954"/>
    </source>
</evidence>
<comment type="caution">
    <text evidence="1">The sequence shown here is derived from an EMBL/GenBank/DDBJ whole genome shotgun (WGS) entry which is preliminary data.</text>
</comment>
<organism evidence="1 2">
    <name type="scientific">Paramecium sonneborni</name>
    <dbReference type="NCBI Taxonomy" id="65129"/>
    <lineage>
        <taxon>Eukaryota</taxon>
        <taxon>Sar</taxon>
        <taxon>Alveolata</taxon>
        <taxon>Ciliophora</taxon>
        <taxon>Intramacronucleata</taxon>
        <taxon>Oligohymenophorea</taxon>
        <taxon>Peniculida</taxon>
        <taxon>Parameciidae</taxon>
        <taxon>Paramecium</taxon>
    </lineage>
</organism>